<dbReference type="InterPro" id="IPR006311">
    <property type="entry name" value="TAT_signal"/>
</dbReference>
<organism evidence="1 2">
    <name type="scientific">Ottowia flava</name>
    <dbReference type="NCBI Taxonomy" id="2675430"/>
    <lineage>
        <taxon>Bacteria</taxon>
        <taxon>Pseudomonadati</taxon>
        <taxon>Pseudomonadota</taxon>
        <taxon>Betaproteobacteria</taxon>
        <taxon>Burkholderiales</taxon>
        <taxon>Comamonadaceae</taxon>
        <taxon>Ottowia</taxon>
    </lineage>
</organism>
<protein>
    <submittedName>
        <fullName evidence="1">Formate dehydrogenase</fullName>
    </submittedName>
</protein>
<dbReference type="RefSeq" id="WP_147914127.1">
    <property type="nucleotide sequence ID" value="NZ_JBHUEJ010000002.1"/>
</dbReference>
<proteinExistence type="predicted"/>
<reference evidence="2" key="1">
    <citation type="journal article" date="2019" name="Int. J. Syst. Evol. Microbiol.">
        <title>The Global Catalogue of Microorganisms (GCM) 10K type strain sequencing project: providing services to taxonomists for standard genome sequencing and annotation.</title>
        <authorList>
            <consortium name="The Broad Institute Genomics Platform"/>
            <consortium name="The Broad Institute Genome Sequencing Center for Infectious Disease"/>
            <person name="Wu L."/>
            <person name="Ma J."/>
        </authorList>
    </citation>
    <scope>NUCLEOTIDE SEQUENCE [LARGE SCALE GENOMIC DNA]</scope>
    <source>
        <strain evidence="2">LMG 29247</strain>
    </source>
</reference>
<dbReference type="EMBL" id="JBHUEJ010000002">
    <property type="protein sequence ID" value="MFD1709132.1"/>
    <property type="molecule type" value="Genomic_DNA"/>
</dbReference>
<dbReference type="Proteomes" id="UP001597304">
    <property type="component" value="Unassembled WGS sequence"/>
</dbReference>
<sequence length="70" mass="7197">MKSKSSSQLSRRAVFAGVGTAGAVAAVSSALPLVKPQAPVAAAPAKPAPERGGGYTLSEHVQRYYKTTRI</sequence>
<keyword evidence="2" id="KW-1185">Reference proteome</keyword>
<evidence type="ECO:0000313" key="2">
    <source>
        <dbReference type="Proteomes" id="UP001597304"/>
    </source>
</evidence>
<evidence type="ECO:0000313" key="1">
    <source>
        <dbReference type="EMBL" id="MFD1709132.1"/>
    </source>
</evidence>
<accession>A0ABW4KMP0</accession>
<name>A0ABW4KMP0_9BURK</name>
<comment type="caution">
    <text evidence="1">The sequence shown here is derived from an EMBL/GenBank/DDBJ whole genome shotgun (WGS) entry which is preliminary data.</text>
</comment>
<gene>
    <name evidence="1" type="ORF">ACFSF0_00785</name>
</gene>
<dbReference type="PROSITE" id="PS51318">
    <property type="entry name" value="TAT"/>
    <property type="match status" value="1"/>
</dbReference>